<accession>A7I5B5</accession>
<dbReference type="EMBL" id="CP000780">
    <property type="protein sequence ID" value="ABS54926.1"/>
    <property type="molecule type" value="Genomic_DNA"/>
</dbReference>
<reference evidence="2" key="1">
    <citation type="journal article" date="2015" name="Microbiology">
        <title>Genome of Methanoregula boonei 6A8 reveals adaptations to oligotrophic peatland environments.</title>
        <authorList>
            <person name="Braeuer S."/>
            <person name="Cadillo-Quiroz H."/>
            <person name="Kyrpides N."/>
            <person name="Woyke T."/>
            <person name="Goodwin L."/>
            <person name="Detter C."/>
            <person name="Podell S."/>
            <person name="Yavitt J.B."/>
            <person name="Zinder S.H."/>
        </authorList>
    </citation>
    <scope>NUCLEOTIDE SEQUENCE [LARGE SCALE GENOMIC DNA]</scope>
    <source>
        <strain evidence="2">DSM 21154 / JCM 14090 / 6A8</strain>
    </source>
</reference>
<sequence length="257" mass="27458" precursor="true">MTNTNFREIGSKLAAAFCLSTRPLAVYGSETLPAGISPMAGINRCFAVSLYRIATGREIPGSYIGAGATEGCCMGGLFHTGYITVPEDIKYFVSTGRKDVRGGAAEYLKASPDLVDRCSAAAGPIHPPGKYLVVQACEALPDPLPNVLSLCIFGNGEQIRNMAALIHFDRDDPFSPVIVPWGSSCSTFITFPAGLAEKTPKNTAFMGPQDPTQNHSLPPEMMALGIPAEMAVRMAKNLDASFITRRPYVAFPRHAAK</sequence>
<proteinExistence type="predicted"/>
<dbReference type="OrthoDB" id="68503at2157"/>
<dbReference type="Pfam" id="PF02596">
    <property type="entry name" value="DUF169"/>
    <property type="match status" value="1"/>
</dbReference>
<dbReference type="Proteomes" id="UP000002408">
    <property type="component" value="Chromosome"/>
</dbReference>
<dbReference type="STRING" id="456442.Mboo_0406"/>
<dbReference type="InterPro" id="IPR003748">
    <property type="entry name" value="DUF169"/>
</dbReference>
<gene>
    <name evidence="1" type="ordered locus">Mboo_0406</name>
</gene>
<name>A7I5B5_METB6</name>
<evidence type="ECO:0000313" key="1">
    <source>
        <dbReference type="EMBL" id="ABS54926.1"/>
    </source>
</evidence>
<dbReference type="eggNOG" id="arCOG02290">
    <property type="taxonomic scope" value="Archaea"/>
</dbReference>
<dbReference type="KEGG" id="mbn:Mboo_0406"/>
<keyword evidence="2" id="KW-1185">Reference proteome</keyword>
<organism evidence="1 2">
    <name type="scientific">Methanoregula boonei (strain DSM 21154 / JCM 14090 / 6A8)</name>
    <dbReference type="NCBI Taxonomy" id="456442"/>
    <lineage>
        <taxon>Archaea</taxon>
        <taxon>Methanobacteriati</taxon>
        <taxon>Methanobacteriota</taxon>
        <taxon>Stenosarchaea group</taxon>
        <taxon>Methanomicrobia</taxon>
        <taxon>Methanomicrobiales</taxon>
        <taxon>Methanoregulaceae</taxon>
        <taxon>Methanoregula</taxon>
    </lineage>
</organism>
<dbReference type="GeneID" id="5410314"/>
<dbReference type="HOGENOM" id="CLU_1092427_0_0_2"/>
<dbReference type="RefSeq" id="WP_011991414.1">
    <property type="nucleotide sequence ID" value="NC_009712.1"/>
</dbReference>
<protein>
    <recommendedName>
        <fullName evidence="3">DUF169 domain-containing protein</fullName>
    </recommendedName>
</protein>
<evidence type="ECO:0000313" key="2">
    <source>
        <dbReference type="Proteomes" id="UP000002408"/>
    </source>
</evidence>
<evidence type="ECO:0008006" key="3">
    <source>
        <dbReference type="Google" id="ProtNLM"/>
    </source>
</evidence>
<dbReference type="AlphaFoldDB" id="A7I5B5"/>